<feature type="chain" id="PRO_5046324028" evidence="1">
    <location>
        <begin position="32"/>
        <end position="253"/>
    </location>
</feature>
<dbReference type="Proteomes" id="UP001612915">
    <property type="component" value="Unassembled WGS sequence"/>
</dbReference>
<evidence type="ECO:0000313" key="2">
    <source>
        <dbReference type="EMBL" id="MFI7588745.1"/>
    </source>
</evidence>
<keyword evidence="1" id="KW-0732">Signal</keyword>
<evidence type="ECO:0000256" key="1">
    <source>
        <dbReference type="SAM" id="SignalP"/>
    </source>
</evidence>
<organism evidence="2 3">
    <name type="scientific">Spongisporangium articulatum</name>
    <dbReference type="NCBI Taxonomy" id="3362603"/>
    <lineage>
        <taxon>Bacteria</taxon>
        <taxon>Bacillati</taxon>
        <taxon>Actinomycetota</taxon>
        <taxon>Actinomycetes</taxon>
        <taxon>Kineosporiales</taxon>
        <taxon>Kineosporiaceae</taxon>
        <taxon>Spongisporangium</taxon>
    </lineage>
</organism>
<evidence type="ECO:0000313" key="3">
    <source>
        <dbReference type="Proteomes" id="UP001612915"/>
    </source>
</evidence>
<name>A0ABW8AQT6_9ACTN</name>
<sequence>MKRFALSRTACLLTVAALTAASAVVAAPAQAAAVCAADGSCLQSATLDRGTVDLTANAYVPVKVSVRVTSPRTLISVSAGLSVTSATQGTIELSAALVRVSGTAQDGVWEGTFRLRPGVIGTWRLTDVGGADGVTDGWHVTPGALAPGVQSVVTAAPAKPTGLRATTVWSPLSGVNAVFTWKGIPATAVAALYQLQLGGVCSGTSSAAPGSPEQPNSLNALRRAPLPGPCTGKLRAVNDRGASEWTAQAMAVI</sequence>
<protein>
    <submittedName>
        <fullName evidence="2">Uncharacterized protein</fullName>
    </submittedName>
</protein>
<proteinExistence type="predicted"/>
<gene>
    <name evidence="2" type="ORF">ACIB24_16875</name>
</gene>
<reference evidence="2 3" key="1">
    <citation type="submission" date="2024-10" db="EMBL/GenBank/DDBJ databases">
        <title>The Natural Products Discovery Center: Release of the First 8490 Sequenced Strains for Exploring Actinobacteria Biosynthetic Diversity.</title>
        <authorList>
            <person name="Kalkreuter E."/>
            <person name="Kautsar S.A."/>
            <person name="Yang D."/>
            <person name="Bader C.D."/>
            <person name="Teijaro C.N."/>
            <person name="Fluegel L."/>
            <person name="Davis C.M."/>
            <person name="Simpson J.R."/>
            <person name="Lauterbach L."/>
            <person name="Steele A.D."/>
            <person name="Gui C."/>
            <person name="Meng S."/>
            <person name="Li G."/>
            <person name="Viehrig K."/>
            <person name="Ye F."/>
            <person name="Su P."/>
            <person name="Kiefer A.F."/>
            <person name="Nichols A."/>
            <person name="Cepeda A.J."/>
            <person name="Yan W."/>
            <person name="Fan B."/>
            <person name="Jiang Y."/>
            <person name="Adhikari A."/>
            <person name="Zheng C.-J."/>
            <person name="Schuster L."/>
            <person name="Cowan T.M."/>
            <person name="Smanski M.J."/>
            <person name="Chevrette M.G."/>
            <person name="De Carvalho L.P.S."/>
            <person name="Shen B."/>
        </authorList>
    </citation>
    <scope>NUCLEOTIDE SEQUENCE [LARGE SCALE GENOMIC DNA]</scope>
    <source>
        <strain evidence="2 3">NPDC049639</strain>
    </source>
</reference>
<feature type="signal peptide" evidence="1">
    <location>
        <begin position="1"/>
        <end position="31"/>
    </location>
</feature>
<comment type="caution">
    <text evidence="2">The sequence shown here is derived from an EMBL/GenBank/DDBJ whole genome shotgun (WGS) entry which is preliminary data.</text>
</comment>
<dbReference type="EMBL" id="JBITLV010000005">
    <property type="protein sequence ID" value="MFI7588745.1"/>
    <property type="molecule type" value="Genomic_DNA"/>
</dbReference>
<keyword evidence="3" id="KW-1185">Reference proteome</keyword>
<accession>A0ABW8AQT6</accession>
<dbReference type="RefSeq" id="WP_398282738.1">
    <property type="nucleotide sequence ID" value="NZ_JBITLV010000005.1"/>
</dbReference>